<evidence type="ECO:0000256" key="4">
    <source>
        <dbReference type="PIRSR" id="PIRSR001112-1"/>
    </source>
</evidence>
<dbReference type="EMBL" id="KN832874">
    <property type="protein sequence ID" value="KIN03083.1"/>
    <property type="molecule type" value="Genomic_DNA"/>
</dbReference>
<feature type="domain" description="Epoxide hydrolase N-terminal" evidence="5">
    <location>
        <begin position="5"/>
        <end position="119"/>
    </location>
</feature>
<dbReference type="OrthoDB" id="7130006at2759"/>
<feature type="active site" description="Proton donor" evidence="4">
    <location>
        <position position="304"/>
    </location>
</feature>
<evidence type="ECO:0000313" key="6">
    <source>
        <dbReference type="EMBL" id="KIN03083.1"/>
    </source>
</evidence>
<evidence type="ECO:0000259" key="5">
    <source>
        <dbReference type="Pfam" id="PF06441"/>
    </source>
</evidence>
<keyword evidence="3" id="KW-0378">Hydrolase</keyword>
<feature type="active site" description="Proton acceptor" evidence="4">
    <location>
        <position position="361"/>
    </location>
</feature>
<organism evidence="6 7">
    <name type="scientific">Oidiodendron maius (strain Zn)</name>
    <dbReference type="NCBI Taxonomy" id="913774"/>
    <lineage>
        <taxon>Eukaryota</taxon>
        <taxon>Fungi</taxon>
        <taxon>Dikarya</taxon>
        <taxon>Ascomycota</taxon>
        <taxon>Pezizomycotina</taxon>
        <taxon>Leotiomycetes</taxon>
        <taxon>Leotiomycetes incertae sedis</taxon>
        <taxon>Myxotrichaceae</taxon>
        <taxon>Oidiodendron</taxon>
    </lineage>
</organism>
<dbReference type="HOGENOM" id="CLU_019414_0_2_1"/>
<accession>A0A0C3DM27</accession>
<dbReference type="Gene3D" id="3.40.50.1820">
    <property type="entry name" value="alpha/beta hydrolase"/>
    <property type="match status" value="1"/>
</dbReference>
<dbReference type="Pfam" id="PF06441">
    <property type="entry name" value="EHN"/>
    <property type="match status" value="1"/>
</dbReference>
<dbReference type="InterPro" id="IPR000639">
    <property type="entry name" value="Epox_hydrolase-like"/>
</dbReference>
<dbReference type="PANTHER" id="PTHR21661:SF35">
    <property type="entry name" value="EPOXIDE HYDROLASE"/>
    <property type="match status" value="1"/>
</dbReference>
<dbReference type="InterPro" id="IPR029058">
    <property type="entry name" value="AB_hydrolase_fold"/>
</dbReference>
<evidence type="ECO:0000256" key="1">
    <source>
        <dbReference type="ARBA" id="ARBA00010088"/>
    </source>
</evidence>
<dbReference type="PANTHER" id="PTHR21661">
    <property type="entry name" value="EPOXIDE HYDROLASE 1-RELATED"/>
    <property type="match status" value="1"/>
</dbReference>
<keyword evidence="2" id="KW-0058">Aromatic hydrocarbons catabolism</keyword>
<reference evidence="7" key="2">
    <citation type="submission" date="2015-01" db="EMBL/GenBank/DDBJ databases">
        <title>Evolutionary Origins and Diversification of the Mycorrhizal Mutualists.</title>
        <authorList>
            <consortium name="DOE Joint Genome Institute"/>
            <consortium name="Mycorrhizal Genomics Consortium"/>
            <person name="Kohler A."/>
            <person name="Kuo A."/>
            <person name="Nagy L.G."/>
            <person name="Floudas D."/>
            <person name="Copeland A."/>
            <person name="Barry K.W."/>
            <person name="Cichocki N."/>
            <person name="Veneault-Fourrey C."/>
            <person name="LaButti K."/>
            <person name="Lindquist E.A."/>
            <person name="Lipzen A."/>
            <person name="Lundell T."/>
            <person name="Morin E."/>
            <person name="Murat C."/>
            <person name="Riley R."/>
            <person name="Ohm R."/>
            <person name="Sun H."/>
            <person name="Tunlid A."/>
            <person name="Henrissat B."/>
            <person name="Grigoriev I.V."/>
            <person name="Hibbett D.S."/>
            <person name="Martin F."/>
        </authorList>
    </citation>
    <scope>NUCLEOTIDE SEQUENCE [LARGE SCALE GENOMIC DNA]</scope>
    <source>
        <strain evidence="7">Zn</strain>
    </source>
</reference>
<dbReference type="Proteomes" id="UP000054321">
    <property type="component" value="Unassembled WGS sequence"/>
</dbReference>
<dbReference type="GO" id="GO:0097176">
    <property type="term" value="P:epoxide metabolic process"/>
    <property type="evidence" value="ECO:0007669"/>
    <property type="project" value="TreeGrafter"/>
</dbReference>
<reference evidence="6 7" key="1">
    <citation type="submission" date="2014-04" db="EMBL/GenBank/DDBJ databases">
        <authorList>
            <consortium name="DOE Joint Genome Institute"/>
            <person name="Kuo A."/>
            <person name="Martino E."/>
            <person name="Perotto S."/>
            <person name="Kohler A."/>
            <person name="Nagy L.G."/>
            <person name="Floudas D."/>
            <person name="Copeland A."/>
            <person name="Barry K.W."/>
            <person name="Cichocki N."/>
            <person name="Veneault-Fourrey C."/>
            <person name="LaButti K."/>
            <person name="Lindquist E.A."/>
            <person name="Lipzen A."/>
            <person name="Lundell T."/>
            <person name="Morin E."/>
            <person name="Murat C."/>
            <person name="Sun H."/>
            <person name="Tunlid A."/>
            <person name="Henrissat B."/>
            <person name="Grigoriev I.V."/>
            <person name="Hibbett D.S."/>
            <person name="Martin F."/>
            <person name="Nordberg H.P."/>
            <person name="Cantor M.N."/>
            <person name="Hua S.X."/>
        </authorList>
    </citation>
    <scope>NUCLEOTIDE SEQUENCE [LARGE SCALE GENOMIC DNA]</scope>
    <source>
        <strain evidence="6 7">Zn</strain>
    </source>
</reference>
<gene>
    <name evidence="6" type="ORF">OIDMADRAFT_102872</name>
</gene>
<name>A0A0C3DM27_OIDMZ</name>
<dbReference type="SUPFAM" id="SSF53474">
    <property type="entry name" value="alpha/beta-Hydrolases"/>
    <property type="match status" value="1"/>
</dbReference>
<dbReference type="PRINTS" id="PR00412">
    <property type="entry name" value="EPOXHYDRLASE"/>
</dbReference>
<comment type="similarity">
    <text evidence="1">Belongs to the peptidase S33 family.</text>
</comment>
<dbReference type="STRING" id="913774.A0A0C3DM27"/>
<dbReference type="InParanoid" id="A0A0C3DM27"/>
<dbReference type="AlphaFoldDB" id="A0A0C3DM27"/>
<protein>
    <recommendedName>
        <fullName evidence="5">Epoxide hydrolase N-terminal domain-containing protein</fullName>
    </recommendedName>
</protein>
<dbReference type="InterPro" id="IPR010497">
    <property type="entry name" value="Epoxide_hydro_N"/>
</dbReference>
<sequence length="385" mass="44287">MADIVPFEINIPSSELDLLVAKIKLARLPTKHSFEWTEENGLTPDQVSEVVKFWQETYSWRDEEARINAALPQFTTLIDVGDGFGTLNIHFVHRLSTKNGEKGIPLLFVHGWPGSFLEIEKGLSSLNDAGFHVVAPSLPGFGFSSYTTKDGFDLRHHAAVFNKLMRKLGYEQYVVQGGDWGSWVVRSMALLYPENVKAVHLNMFKTFKPTFPDGKEPEYSEYEKRSLDRFHNWFLKKNLDYGAIQAARPQTLGYAMHDSPVGLLVWIWDKLRLWSDNYQWTPTELITWTLMHYWPGPTPGYVIYMENNPPAMMIPGSWADKYLEIPCGFSAFPNELGILPRSWAQQVANVKFWREHHSGGHFAMHERPDDLVADLIEFYGSVWRE</sequence>
<keyword evidence="7" id="KW-1185">Reference proteome</keyword>
<dbReference type="InterPro" id="IPR016292">
    <property type="entry name" value="Epoxide_hydrolase"/>
</dbReference>
<dbReference type="GO" id="GO:0004301">
    <property type="term" value="F:epoxide hydrolase activity"/>
    <property type="evidence" value="ECO:0007669"/>
    <property type="project" value="TreeGrafter"/>
</dbReference>
<dbReference type="PIRSF" id="PIRSF001112">
    <property type="entry name" value="Epoxide_hydrolase"/>
    <property type="match status" value="1"/>
</dbReference>
<evidence type="ECO:0000256" key="3">
    <source>
        <dbReference type="ARBA" id="ARBA00022801"/>
    </source>
</evidence>
<feature type="active site" description="Nucleophile" evidence="4">
    <location>
        <position position="179"/>
    </location>
</feature>
<evidence type="ECO:0000256" key="2">
    <source>
        <dbReference type="ARBA" id="ARBA00022797"/>
    </source>
</evidence>
<evidence type="ECO:0000313" key="7">
    <source>
        <dbReference type="Proteomes" id="UP000054321"/>
    </source>
</evidence>
<proteinExistence type="inferred from homology"/>